<evidence type="ECO:0000256" key="4">
    <source>
        <dbReference type="ARBA" id="ARBA00023136"/>
    </source>
</evidence>
<evidence type="ECO:0000256" key="2">
    <source>
        <dbReference type="ARBA" id="ARBA00022692"/>
    </source>
</evidence>
<comment type="subcellular location">
    <subcellularLocation>
        <location evidence="1">Membrane</location>
        <topology evidence="1">Multi-pass membrane protein</topology>
    </subcellularLocation>
</comment>
<evidence type="ECO:0000256" key="5">
    <source>
        <dbReference type="SAM" id="Phobius"/>
    </source>
</evidence>
<gene>
    <name evidence="6" type="ORF">SteCoe_38878</name>
</gene>
<comment type="caution">
    <text evidence="6">The sequence shown here is derived from an EMBL/GenBank/DDBJ whole genome shotgun (WGS) entry which is preliminary data.</text>
</comment>
<protein>
    <submittedName>
        <fullName evidence="6">Uncharacterized protein</fullName>
    </submittedName>
</protein>
<keyword evidence="3 5" id="KW-1133">Transmembrane helix</keyword>
<dbReference type="PANTHER" id="PTHR23423">
    <property type="entry name" value="ORGANIC SOLUTE TRANSPORTER-RELATED"/>
    <property type="match status" value="1"/>
</dbReference>
<feature type="transmembrane region" description="Helical" evidence="5">
    <location>
        <begin position="12"/>
        <end position="32"/>
    </location>
</feature>
<dbReference type="OrthoDB" id="321152at2759"/>
<feature type="transmembrane region" description="Helical" evidence="5">
    <location>
        <begin position="186"/>
        <end position="206"/>
    </location>
</feature>
<sequence length="313" mass="35768">MVDRNNLAESSSIGVTAVILSVASIISLYKIYSLFKSRLYFEAQKYLICIFLMPILIGWAGWIELLEEKKTPTLGFTQNLFKSACLASFMLYVERILGWEQDNGQNVYSEEIKFRSLVTGKAPRCLCRCIKFKPIETTEDAKKYMNIVRFYVLQLCVILVFLGIIGLIIILTTDKFKFGEQSLDSIWFYFNMIQAISSVFALLILLNFGMYVNALPDMGSLQILHKFAIIKLGLLFTEFQPIIISGIARTGAIVDDSDYSNDEITLYTSNLLLCSEMIIMSFLIILIFPDSDYLKTPDVRKIIEHNEDSYLKL</sequence>
<reference evidence="6 7" key="1">
    <citation type="submission" date="2016-11" db="EMBL/GenBank/DDBJ databases">
        <title>The macronuclear genome of Stentor coeruleus: a giant cell with tiny introns.</title>
        <authorList>
            <person name="Slabodnick M."/>
            <person name="Ruby J.G."/>
            <person name="Reiff S.B."/>
            <person name="Swart E.C."/>
            <person name="Gosai S."/>
            <person name="Prabakaran S."/>
            <person name="Witkowska E."/>
            <person name="Larue G.E."/>
            <person name="Fisher S."/>
            <person name="Freeman R.M."/>
            <person name="Gunawardena J."/>
            <person name="Chu W."/>
            <person name="Stover N.A."/>
            <person name="Gregory B.D."/>
            <person name="Nowacki M."/>
            <person name="Derisi J."/>
            <person name="Roy S.W."/>
            <person name="Marshall W.F."/>
            <person name="Sood P."/>
        </authorList>
    </citation>
    <scope>NUCLEOTIDE SEQUENCE [LARGE SCALE GENOMIC DNA]</scope>
    <source>
        <strain evidence="6">WM001</strain>
    </source>
</reference>
<evidence type="ECO:0000256" key="1">
    <source>
        <dbReference type="ARBA" id="ARBA00004141"/>
    </source>
</evidence>
<dbReference type="Pfam" id="PF03619">
    <property type="entry name" value="Solute_trans_a"/>
    <property type="match status" value="1"/>
</dbReference>
<keyword evidence="2 5" id="KW-0812">Transmembrane</keyword>
<dbReference type="AlphaFoldDB" id="A0A1R2AKY9"/>
<evidence type="ECO:0000313" key="7">
    <source>
        <dbReference type="Proteomes" id="UP000187209"/>
    </source>
</evidence>
<dbReference type="EMBL" id="MPUH01002363">
    <property type="protein sequence ID" value="OMJ65187.1"/>
    <property type="molecule type" value="Genomic_DNA"/>
</dbReference>
<dbReference type="GO" id="GO:0016020">
    <property type="term" value="C:membrane"/>
    <property type="evidence" value="ECO:0007669"/>
    <property type="project" value="UniProtKB-SubCell"/>
</dbReference>
<dbReference type="SMART" id="SM01417">
    <property type="entry name" value="Solute_trans_a"/>
    <property type="match status" value="1"/>
</dbReference>
<name>A0A1R2AKY9_9CILI</name>
<feature type="transmembrane region" description="Helical" evidence="5">
    <location>
        <begin position="267"/>
        <end position="288"/>
    </location>
</feature>
<evidence type="ECO:0000313" key="6">
    <source>
        <dbReference type="EMBL" id="OMJ65187.1"/>
    </source>
</evidence>
<feature type="transmembrane region" description="Helical" evidence="5">
    <location>
        <begin position="44"/>
        <end position="63"/>
    </location>
</feature>
<accession>A0A1R2AKY9</accession>
<dbReference type="InterPro" id="IPR005178">
    <property type="entry name" value="Ostalpha/TMEM184C"/>
</dbReference>
<organism evidence="6 7">
    <name type="scientific">Stentor coeruleus</name>
    <dbReference type="NCBI Taxonomy" id="5963"/>
    <lineage>
        <taxon>Eukaryota</taxon>
        <taxon>Sar</taxon>
        <taxon>Alveolata</taxon>
        <taxon>Ciliophora</taxon>
        <taxon>Postciliodesmatophora</taxon>
        <taxon>Heterotrichea</taxon>
        <taxon>Heterotrichida</taxon>
        <taxon>Stentoridae</taxon>
        <taxon>Stentor</taxon>
    </lineage>
</organism>
<proteinExistence type="predicted"/>
<keyword evidence="7" id="KW-1185">Reference proteome</keyword>
<dbReference type="Proteomes" id="UP000187209">
    <property type="component" value="Unassembled WGS sequence"/>
</dbReference>
<feature type="transmembrane region" description="Helical" evidence="5">
    <location>
        <begin position="227"/>
        <end position="247"/>
    </location>
</feature>
<keyword evidence="4 5" id="KW-0472">Membrane</keyword>
<evidence type="ECO:0000256" key="3">
    <source>
        <dbReference type="ARBA" id="ARBA00022989"/>
    </source>
</evidence>
<feature type="transmembrane region" description="Helical" evidence="5">
    <location>
        <begin position="150"/>
        <end position="171"/>
    </location>
</feature>